<feature type="compositionally biased region" description="Low complexity" evidence="1">
    <location>
        <begin position="18"/>
        <end position="29"/>
    </location>
</feature>
<feature type="compositionally biased region" description="Basic and acidic residues" evidence="1">
    <location>
        <begin position="81"/>
        <end position="90"/>
    </location>
</feature>
<evidence type="ECO:0000256" key="1">
    <source>
        <dbReference type="SAM" id="MobiDB-lite"/>
    </source>
</evidence>
<feature type="compositionally biased region" description="Basic residues" evidence="1">
    <location>
        <begin position="701"/>
        <end position="721"/>
    </location>
</feature>
<feature type="region of interest" description="Disordered" evidence="1">
    <location>
        <begin position="76"/>
        <end position="100"/>
    </location>
</feature>
<dbReference type="Proteomes" id="UP000002640">
    <property type="component" value="Unassembled WGS sequence"/>
</dbReference>
<gene>
    <name evidence="2" type="ORF">PHYSODRAFT_296915</name>
</gene>
<evidence type="ECO:0000313" key="2">
    <source>
        <dbReference type="EMBL" id="EGZ25101.1"/>
    </source>
</evidence>
<dbReference type="EMBL" id="JH159152">
    <property type="protein sequence ID" value="EGZ25101.1"/>
    <property type="molecule type" value="Genomic_DNA"/>
</dbReference>
<dbReference type="AlphaFoldDB" id="G4YXV8"/>
<evidence type="ECO:0000313" key="3">
    <source>
        <dbReference type="Proteomes" id="UP000002640"/>
    </source>
</evidence>
<protein>
    <recommendedName>
        <fullName evidence="4">Pentacotripeptide-repeat region of PRORP domain-containing protein</fullName>
    </recommendedName>
</protein>
<dbReference type="GeneID" id="20641431"/>
<dbReference type="RefSeq" id="XP_009520389.1">
    <property type="nucleotide sequence ID" value="XM_009522094.1"/>
</dbReference>
<feature type="region of interest" description="Disordered" evidence="1">
    <location>
        <begin position="18"/>
        <end position="57"/>
    </location>
</feature>
<dbReference type="OMA" id="RTSEHHF"/>
<keyword evidence="3" id="KW-1185">Reference proteome</keyword>
<dbReference type="InParanoid" id="G4YXV8"/>
<organism evidence="2 3">
    <name type="scientific">Phytophthora sojae (strain P6497)</name>
    <name type="common">Soybean stem and root rot agent</name>
    <name type="synonym">Phytophthora megasperma f. sp. glycines</name>
    <dbReference type="NCBI Taxonomy" id="1094619"/>
    <lineage>
        <taxon>Eukaryota</taxon>
        <taxon>Sar</taxon>
        <taxon>Stramenopiles</taxon>
        <taxon>Oomycota</taxon>
        <taxon>Peronosporomycetes</taxon>
        <taxon>Peronosporales</taxon>
        <taxon>Peronosporaceae</taxon>
        <taxon>Phytophthora</taxon>
    </lineage>
</organism>
<dbReference type="KEGG" id="psoj:PHYSODRAFT_296915"/>
<evidence type="ECO:0008006" key="4">
    <source>
        <dbReference type="Google" id="ProtNLM"/>
    </source>
</evidence>
<feature type="region of interest" description="Disordered" evidence="1">
    <location>
        <begin position="695"/>
        <end position="752"/>
    </location>
</feature>
<feature type="compositionally biased region" description="Polar residues" evidence="1">
    <location>
        <begin position="30"/>
        <end position="41"/>
    </location>
</feature>
<reference evidence="2 3" key="1">
    <citation type="journal article" date="2006" name="Science">
        <title>Phytophthora genome sequences uncover evolutionary origins and mechanisms of pathogenesis.</title>
        <authorList>
            <person name="Tyler B.M."/>
            <person name="Tripathy S."/>
            <person name="Zhang X."/>
            <person name="Dehal P."/>
            <person name="Jiang R.H."/>
            <person name="Aerts A."/>
            <person name="Arredondo F.D."/>
            <person name="Baxter L."/>
            <person name="Bensasson D."/>
            <person name="Beynon J.L."/>
            <person name="Chapman J."/>
            <person name="Damasceno C.M."/>
            <person name="Dorrance A.E."/>
            <person name="Dou D."/>
            <person name="Dickerman A.W."/>
            <person name="Dubchak I.L."/>
            <person name="Garbelotto M."/>
            <person name="Gijzen M."/>
            <person name="Gordon S.G."/>
            <person name="Govers F."/>
            <person name="Grunwald N.J."/>
            <person name="Huang W."/>
            <person name="Ivors K.L."/>
            <person name="Jones R.W."/>
            <person name="Kamoun S."/>
            <person name="Krampis K."/>
            <person name="Lamour K.H."/>
            <person name="Lee M.K."/>
            <person name="McDonald W.H."/>
            <person name="Medina M."/>
            <person name="Meijer H.J."/>
            <person name="Nordberg E.K."/>
            <person name="Maclean D.J."/>
            <person name="Ospina-Giraldo M.D."/>
            <person name="Morris P.F."/>
            <person name="Phuntumart V."/>
            <person name="Putnam N.H."/>
            <person name="Rash S."/>
            <person name="Rose J.K."/>
            <person name="Sakihama Y."/>
            <person name="Salamov A.A."/>
            <person name="Savidor A."/>
            <person name="Scheuring C.F."/>
            <person name="Smith B.M."/>
            <person name="Sobral B.W."/>
            <person name="Terry A."/>
            <person name="Torto-Alalibo T.A."/>
            <person name="Win J."/>
            <person name="Xu Z."/>
            <person name="Zhang H."/>
            <person name="Grigoriev I.V."/>
            <person name="Rokhsar D.S."/>
            <person name="Boore J.L."/>
        </authorList>
    </citation>
    <scope>NUCLEOTIDE SEQUENCE [LARGE SCALE GENOMIC DNA]</scope>
    <source>
        <strain evidence="2 3">P6497</strain>
    </source>
</reference>
<proteinExistence type="predicted"/>
<feature type="compositionally biased region" description="Polar residues" evidence="1">
    <location>
        <begin position="722"/>
        <end position="733"/>
    </location>
</feature>
<name>G4YXV8_PHYSP</name>
<sequence length="752" mass="84667">MLRPRGLALLARALRRSSAGSAASSLSPSTWGPVSAQQPLRHSSFVPQGGVGSQHKSKKMPSFAIAAAFEGHEDLEDEDGPEHLYGHEKNPEDEEEERARALKEQFQRGMDKKKLWMQSLDAQKLYATIVKSVADCYAPLYAAMGLEGKCPLLAVARGEAKAEDELETQYQPLRFDDMLTKATEQEAMALLVKASEPMLALTIVEHRAKLAEELAKRSKAGSAVVLPGSTVMENENVVTLESHLRMFYSWAMSAYAMCGPSYHPQLFDIYQRAQDAGAYVTANMNVQYLSALITDMRYDEVFEFYELVTRENLPTSVYFYRQMLFAVSVTRKVELLDSIVEDMRVKGFKLRAEDYLRAIRTYDSDYFLTETKPKDKRRINKRHGSGDSPEQLETVLVTPRDTYDMCLKRIHEQEDHPERFEKLLDAARSVLALFDSMVDIDGLAPRHEHLFPRVITAAVYAQECERVPEILALHAEHADEPLHYAGVRMAVNALLLLEKPTEAWGLIRETNPDLEARRFALVANIFHYLCAKSLGKEIVALMHDVDKLEVQGVFTLSLTKSLVPVLCSCKDSIGDDELVETMAHFESVFRLRTSEHHFGVFLHECAYYGRLAVVQTALTQWTETSGNKRPLKGALAVKLMKAFESESDWTFMAEVFELTDFWHVKSEEDRESIVSAVSRAYEALGQPERIKRAEHVAAVAGKRKSKLRPNKATKHERKKGQWRSSRTSGTPSAPAQAKPVMINGIPVLSSST</sequence>
<accession>G4YXV8</accession>